<accession>A0A084Y023</accession>
<dbReference type="GO" id="GO:0004197">
    <property type="term" value="F:cysteine-type endopeptidase activity"/>
    <property type="evidence" value="ECO:0007669"/>
    <property type="project" value="InterPro"/>
</dbReference>
<dbReference type="PANTHER" id="PTHR22576:SF37">
    <property type="entry name" value="MUCOSA-ASSOCIATED LYMPHOID TISSUE LYMPHOMA TRANSLOCATION PROTEIN 1"/>
    <property type="match status" value="1"/>
</dbReference>
<evidence type="ECO:0000259" key="1">
    <source>
        <dbReference type="PROSITE" id="PS50208"/>
    </source>
</evidence>
<name>A0A084Y023_9PROT</name>
<evidence type="ECO:0000313" key="3">
    <source>
        <dbReference type="Proteomes" id="UP000019812"/>
    </source>
</evidence>
<dbReference type="GO" id="GO:0006508">
    <property type="term" value="P:proteolysis"/>
    <property type="evidence" value="ECO:0007669"/>
    <property type="project" value="InterPro"/>
</dbReference>
<dbReference type="InterPro" id="IPR001309">
    <property type="entry name" value="Pept_C14_p20"/>
</dbReference>
<feature type="domain" description="Caspase family p20" evidence="1">
    <location>
        <begin position="35"/>
        <end position="161"/>
    </location>
</feature>
<organism evidence="2 3">
    <name type="scientific">Candidatus Accumulibacter vicinus</name>
    <dbReference type="NCBI Taxonomy" id="2954382"/>
    <lineage>
        <taxon>Bacteria</taxon>
        <taxon>Pseudomonadati</taxon>
        <taxon>Pseudomonadota</taxon>
        <taxon>Betaproteobacteria</taxon>
        <taxon>Candidatus Accumulibacter</taxon>
    </lineage>
</organism>
<dbReference type="RefSeq" id="WP_273703579.1">
    <property type="nucleotide sequence ID" value="NZ_JDSS02000024.1"/>
</dbReference>
<dbReference type="Gene3D" id="3.40.50.1460">
    <property type="match status" value="1"/>
</dbReference>
<proteinExistence type="predicted"/>
<reference evidence="2 3" key="1">
    <citation type="submission" date="2014-07" db="EMBL/GenBank/DDBJ databases">
        <title>Expanding our view of genomic diversity in Candidatus Accumulibacter clades.</title>
        <authorList>
            <person name="Skennerton C.T."/>
            <person name="Barr J.J."/>
            <person name="Slater F.R."/>
            <person name="Bond P.L."/>
            <person name="Tyson G.W."/>
        </authorList>
    </citation>
    <scope>NUCLEOTIDE SEQUENCE [LARGE SCALE GENOMIC DNA]</scope>
    <source>
        <strain evidence="3">SK-01</strain>
    </source>
</reference>
<gene>
    <name evidence="2" type="ORF">CAPSK01_002659</name>
</gene>
<dbReference type="InterPro" id="IPR029030">
    <property type="entry name" value="Caspase-like_dom_sf"/>
</dbReference>
<comment type="caution">
    <text evidence="2">The sequence shown here is derived from an EMBL/GenBank/DDBJ whole genome shotgun (WGS) entry which is preliminary data.</text>
</comment>
<dbReference type="SUPFAM" id="SSF52129">
    <property type="entry name" value="Caspase-like"/>
    <property type="match status" value="1"/>
</dbReference>
<dbReference type="InterPro" id="IPR052039">
    <property type="entry name" value="Caspase-related_regulators"/>
</dbReference>
<evidence type="ECO:0000313" key="2">
    <source>
        <dbReference type="EMBL" id="KFB68067.1"/>
    </source>
</evidence>
<sequence>MQSPAFLIYLASLLSLGLPLAPRIALASEDGMVQVALVIGNSNYKKSPLSNPVNDARDMAAKLLGLGFTVIKRENLTTKDIGPTLREFKSKLTPGAVALFFYAGHGLQVKGVNYLPVVDADIAGEEDVPSQSMAVSLVLETMEEAKTRLNLMFLDACRNNPFARRFRSAAGGLAKVNVPSGTLLSFATRPGSVASDGNGRNGLYTLHLLNQMDKPGVAIEQALKRVIGGVKSDSAGEQEPWMEGAIEGDFCFGGCSATPIPVGTSAADHPAAIELTFWDSVKNSRSASDYQAYLTQYPKGRFAALAKARLKDLSKPESTPPTTPAPVAVNTYQPPLRPPASAALLPTPIAGPRPSGGVCPGCTCSDLQARLSMGVEPLTDVQMSHYRQNCR</sequence>
<dbReference type="Pfam" id="PF00656">
    <property type="entry name" value="Peptidase_C14"/>
    <property type="match status" value="1"/>
</dbReference>
<protein>
    <recommendedName>
        <fullName evidence="1">Caspase family p20 domain-containing protein</fullName>
    </recommendedName>
</protein>
<dbReference type="EMBL" id="JDSS02000024">
    <property type="protein sequence ID" value="KFB68067.1"/>
    <property type="molecule type" value="Genomic_DNA"/>
</dbReference>
<dbReference type="InterPro" id="IPR011600">
    <property type="entry name" value="Pept_C14_caspase"/>
</dbReference>
<dbReference type="Proteomes" id="UP000019812">
    <property type="component" value="Unassembled WGS sequence"/>
</dbReference>
<dbReference type="PANTHER" id="PTHR22576">
    <property type="entry name" value="MUCOSA ASSOCIATED LYMPHOID TISSUE LYMPHOMA TRANSLOCATION PROTEIN 1/PARACASPASE"/>
    <property type="match status" value="1"/>
</dbReference>
<dbReference type="STRING" id="1457154.CAPSK01_002659"/>
<dbReference type="PROSITE" id="PS50208">
    <property type="entry name" value="CASPASE_P20"/>
    <property type="match status" value="1"/>
</dbReference>
<dbReference type="AlphaFoldDB" id="A0A084Y023"/>